<evidence type="ECO:0000256" key="5">
    <source>
        <dbReference type="SAM" id="SignalP"/>
    </source>
</evidence>
<evidence type="ECO:0000256" key="3">
    <source>
        <dbReference type="ARBA" id="ARBA00022656"/>
    </source>
</evidence>
<reference evidence="9" key="2">
    <citation type="journal article" date="2014" name="Genome Biol.">
        <title>Genome analysis of a major urban malaria vector mosquito, Anopheles stephensi.</title>
        <authorList>
            <person name="Jiang X."/>
            <person name="Peery A."/>
            <person name="Hall A.B."/>
            <person name="Sharma A."/>
            <person name="Chen X.G."/>
            <person name="Waterhouse R.M."/>
            <person name="Komissarov A."/>
            <person name="Riehle M.M."/>
            <person name="Shouche Y."/>
            <person name="Sharakhova M.V."/>
            <person name="Lawson D."/>
            <person name="Pakpour N."/>
            <person name="Arensburger P."/>
            <person name="Davidson V.L."/>
            <person name="Eiglmeier K."/>
            <person name="Emrich S."/>
            <person name="George P."/>
            <person name="Kennedy R.C."/>
            <person name="Mane S.P."/>
            <person name="Maslen G."/>
            <person name="Oringanje C."/>
            <person name="Qi Y."/>
            <person name="Settlage R."/>
            <person name="Tojo M."/>
            <person name="Tubio J.M."/>
            <person name="Unger M.F."/>
            <person name="Wang B."/>
            <person name="Vernick K.D."/>
            <person name="Ribeiro J.M."/>
            <person name="James A.A."/>
            <person name="Michel K."/>
            <person name="Riehle M.A."/>
            <person name="Luckhart S."/>
            <person name="Sharakhov I.V."/>
            <person name="Tu Z."/>
        </authorList>
    </citation>
    <scope>NUCLEOTIDE SEQUENCE [LARGE SCALE GENOMIC DNA]</scope>
    <source>
        <strain evidence="9">Indian</strain>
    </source>
</reference>
<feature type="chain" id="PRO_5014588954" evidence="5">
    <location>
        <begin position="27"/>
        <end position="142"/>
    </location>
</feature>
<dbReference type="VEuPathDB" id="VectorBase:ASTEI20_045081"/>
<evidence type="ECO:0000313" key="7">
    <source>
        <dbReference type="EMBL" id="AAO06828.1"/>
    </source>
</evidence>
<dbReference type="Pfam" id="PF25001">
    <property type="entry name" value="Aegyptin_C"/>
    <property type="match status" value="1"/>
</dbReference>
<dbReference type="EnsemblMetazoa" id="ASTEI03055-RA">
    <property type="protein sequence ID" value="ASTEI03055-PA"/>
    <property type="gene ID" value="ASTEI03055"/>
</dbReference>
<dbReference type="OMA" id="KETERCW"/>
<evidence type="ECO:0000256" key="4">
    <source>
        <dbReference type="ARBA" id="ARBA00023157"/>
    </source>
</evidence>
<evidence type="ECO:0000256" key="2">
    <source>
        <dbReference type="ARBA" id="ARBA00022525"/>
    </source>
</evidence>
<evidence type="ECO:0000256" key="1">
    <source>
        <dbReference type="ARBA" id="ARBA00004613"/>
    </source>
</evidence>
<dbReference type="GO" id="GO:0005576">
    <property type="term" value="C:extracellular region"/>
    <property type="evidence" value="ECO:0007669"/>
    <property type="project" value="UniProtKB-SubCell"/>
</dbReference>
<dbReference type="EMBL" id="AY162237">
    <property type="protein sequence ID" value="AAO06828.1"/>
    <property type="molecule type" value="mRNA"/>
</dbReference>
<dbReference type="InterPro" id="IPR056799">
    <property type="entry name" value="ALL3/gSG7_salivary-like_helix"/>
</dbReference>
<keyword evidence="4" id="KW-1015">Disulfide bond</keyword>
<evidence type="ECO:0000313" key="8">
    <source>
        <dbReference type="EnsemblMetazoa" id="ASTEI03055-PA"/>
    </source>
</evidence>
<reference evidence="8" key="3">
    <citation type="submission" date="2020-05" db="UniProtKB">
        <authorList>
            <consortium name="EnsemblMetazoa"/>
        </authorList>
    </citation>
    <scope>IDENTIFICATION</scope>
    <source>
        <strain evidence="8">Indian</strain>
    </source>
</reference>
<organism evidence="7">
    <name type="scientific">Anopheles stephensi</name>
    <name type="common">Indo-Pakistan malaria mosquito</name>
    <dbReference type="NCBI Taxonomy" id="30069"/>
    <lineage>
        <taxon>Eukaryota</taxon>
        <taxon>Metazoa</taxon>
        <taxon>Ecdysozoa</taxon>
        <taxon>Arthropoda</taxon>
        <taxon>Hexapoda</taxon>
        <taxon>Insecta</taxon>
        <taxon>Pterygota</taxon>
        <taxon>Neoptera</taxon>
        <taxon>Endopterygota</taxon>
        <taxon>Diptera</taxon>
        <taxon>Nematocera</taxon>
        <taxon>Culicoidea</taxon>
        <taxon>Culicidae</taxon>
        <taxon>Anophelinae</taxon>
        <taxon>Anopheles</taxon>
    </lineage>
</organism>
<feature type="signal peptide" evidence="5">
    <location>
        <begin position="1"/>
        <end position="26"/>
    </location>
</feature>
<keyword evidence="2" id="KW-0964">Secreted</keyword>
<dbReference type="VEuPathDB" id="VectorBase:ASTEI03055"/>
<dbReference type="GO" id="GO:0090729">
    <property type="term" value="F:toxin activity"/>
    <property type="evidence" value="ECO:0007669"/>
    <property type="project" value="UniProtKB-KW"/>
</dbReference>
<protein>
    <submittedName>
        <fullName evidence="7 8">Putative salivary protein gSG7</fullName>
    </submittedName>
</protein>
<sequence length="142" mass="16583">MMSSKPLWLLSALALICVIQLSTVDATPWHARQLLRYFRRIQLDKTKNSVYQDDVKVGIRRHLRAPLVQKALCLPKGTKLSSDCLYKMVDKARQHENKFYARFTYACKQHTEYSADCLESGRPLYYQALQNLVKETLKCWTL</sequence>
<keyword evidence="9" id="KW-1185">Reference proteome</keyword>
<reference evidence="7" key="1">
    <citation type="journal article" date="2003" name="Insect Biochem. Mol. Biol.">
        <title>Exploring the salivary gland transcriptome and proteome of the Anopheles stephensi mosquito.</title>
        <authorList>
            <person name="Valenzuela J.G."/>
            <person name="Francischetti I.M."/>
            <person name="Pham V.M."/>
            <person name="Garfield M.K."/>
            <person name="Ribeiro J.M."/>
        </authorList>
    </citation>
    <scope>NUCLEOTIDE SEQUENCE</scope>
    <source>
        <tissue evidence="7">Salivary glands</tissue>
    </source>
</reference>
<keyword evidence="5" id="KW-0732">Signal</keyword>
<proteinExistence type="evidence at transcript level"/>
<evidence type="ECO:0000313" key="9">
    <source>
        <dbReference type="Proteomes" id="UP000076408"/>
    </source>
</evidence>
<dbReference type="AlphaFoldDB" id="Q8I6Q3"/>
<feature type="domain" description="Aegyptin/gSG7 salivary protein-like four-helix bundle" evidence="6">
    <location>
        <begin position="30"/>
        <end position="139"/>
    </location>
</feature>
<dbReference type="Proteomes" id="UP000076408">
    <property type="component" value="Unassembled WGS sequence"/>
</dbReference>
<accession>Q8I6Q3</accession>
<name>Q8I6Q3_ANOST</name>
<keyword evidence="3" id="KW-0800">Toxin</keyword>
<comment type="subcellular location">
    <subcellularLocation>
        <location evidence="1">Secreted</location>
    </subcellularLocation>
</comment>
<evidence type="ECO:0000259" key="6">
    <source>
        <dbReference type="Pfam" id="PF25001"/>
    </source>
</evidence>
<dbReference type="VEuPathDB" id="VectorBase:ASTE016224"/>